<dbReference type="HOGENOM" id="CLU_1443252_0_0_1"/>
<evidence type="ECO:0000313" key="1">
    <source>
        <dbReference type="EMBL" id="EEC68000.1"/>
    </source>
</evidence>
<accession>B8BK14</accession>
<evidence type="ECO:0000313" key="2">
    <source>
        <dbReference type="Proteomes" id="UP000007015"/>
    </source>
</evidence>
<protein>
    <submittedName>
        <fullName evidence="1">Uncharacterized protein</fullName>
    </submittedName>
</protein>
<name>B8BK14_ORYSI</name>
<gene>
    <name evidence="1" type="ORF">OsI_35784</name>
</gene>
<sequence>MGTEVLFKCSMIEESTLKVMEMLEQLDIEYADCANEGMDLALCGHVVAQSLCSDFRTDEKINVPMEIVSKGKHKKIGNTISKAAPQSGLNHWHKAKTPEWKGYQANMLLVQPTEAPSTTNWLIGGVMDAYIQIIKDMQCDTPRGNGIAFLLTEANCQIWKTNGANKGARRDIARTELNLQTSIGSMKW</sequence>
<reference evidence="1 2" key="1">
    <citation type="journal article" date="2005" name="PLoS Biol.">
        <title>The genomes of Oryza sativa: a history of duplications.</title>
        <authorList>
            <person name="Yu J."/>
            <person name="Wang J."/>
            <person name="Lin W."/>
            <person name="Li S."/>
            <person name="Li H."/>
            <person name="Zhou J."/>
            <person name="Ni P."/>
            <person name="Dong W."/>
            <person name="Hu S."/>
            <person name="Zeng C."/>
            <person name="Zhang J."/>
            <person name="Zhang Y."/>
            <person name="Li R."/>
            <person name="Xu Z."/>
            <person name="Li S."/>
            <person name="Li X."/>
            <person name="Zheng H."/>
            <person name="Cong L."/>
            <person name="Lin L."/>
            <person name="Yin J."/>
            <person name="Geng J."/>
            <person name="Li G."/>
            <person name="Shi J."/>
            <person name="Liu J."/>
            <person name="Lv H."/>
            <person name="Li J."/>
            <person name="Wang J."/>
            <person name="Deng Y."/>
            <person name="Ran L."/>
            <person name="Shi X."/>
            <person name="Wang X."/>
            <person name="Wu Q."/>
            <person name="Li C."/>
            <person name="Ren X."/>
            <person name="Wang J."/>
            <person name="Wang X."/>
            <person name="Li D."/>
            <person name="Liu D."/>
            <person name="Zhang X."/>
            <person name="Ji Z."/>
            <person name="Zhao W."/>
            <person name="Sun Y."/>
            <person name="Zhang Z."/>
            <person name="Bao J."/>
            <person name="Han Y."/>
            <person name="Dong L."/>
            <person name="Ji J."/>
            <person name="Chen P."/>
            <person name="Wu S."/>
            <person name="Liu J."/>
            <person name="Xiao Y."/>
            <person name="Bu D."/>
            <person name="Tan J."/>
            <person name="Yang L."/>
            <person name="Ye C."/>
            <person name="Zhang J."/>
            <person name="Xu J."/>
            <person name="Zhou Y."/>
            <person name="Yu Y."/>
            <person name="Zhang B."/>
            <person name="Zhuang S."/>
            <person name="Wei H."/>
            <person name="Liu B."/>
            <person name="Lei M."/>
            <person name="Yu H."/>
            <person name="Li Y."/>
            <person name="Xu H."/>
            <person name="Wei S."/>
            <person name="He X."/>
            <person name="Fang L."/>
            <person name="Zhang Z."/>
            <person name="Zhang Y."/>
            <person name="Huang X."/>
            <person name="Su Z."/>
            <person name="Tong W."/>
            <person name="Li J."/>
            <person name="Tong Z."/>
            <person name="Li S."/>
            <person name="Ye J."/>
            <person name="Wang L."/>
            <person name="Fang L."/>
            <person name="Lei T."/>
            <person name="Chen C."/>
            <person name="Chen H."/>
            <person name="Xu Z."/>
            <person name="Li H."/>
            <person name="Huang H."/>
            <person name="Zhang F."/>
            <person name="Xu H."/>
            <person name="Li N."/>
            <person name="Zhao C."/>
            <person name="Li S."/>
            <person name="Dong L."/>
            <person name="Huang Y."/>
            <person name="Li L."/>
            <person name="Xi Y."/>
            <person name="Qi Q."/>
            <person name="Li W."/>
            <person name="Zhang B."/>
            <person name="Hu W."/>
            <person name="Zhang Y."/>
            <person name="Tian X."/>
            <person name="Jiao Y."/>
            <person name="Liang X."/>
            <person name="Jin J."/>
            <person name="Gao L."/>
            <person name="Zheng W."/>
            <person name="Hao B."/>
            <person name="Liu S."/>
            <person name="Wang W."/>
            <person name="Yuan L."/>
            <person name="Cao M."/>
            <person name="McDermott J."/>
            <person name="Samudrala R."/>
            <person name="Wang J."/>
            <person name="Wong G.K."/>
            <person name="Yang H."/>
        </authorList>
    </citation>
    <scope>NUCLEOTIDE SEQUENCE [LARGE SCALE GENOMIC DNA]</scope>
    <source>
        <strain evidence="2">cv. 93-11</strain>
    </source>
</reference>
<organism evidence="1 2">
    <name type="scientific">Oryza sativa subsp. indica</name>
    <name type="common">Rice</name>
    <dbReference type="NCBI Taxonomy" id="39946"/>
    <lineage>
        <taxon>Eukaryota</taxon>
        <taxon>Viridiplantae</taxon>
        <taxon>Streptophyta</taxon>
        <taxon>Embryophyta</taxon>
        <taxon>Tracheophyta</taxon>
        <taxon>Spermatophyta</taxon>
        <taxon>Magnoliopsida</taxon>
        <taxon>Liliopsida</taxon>
        <taxon>Poales</taxon>
        <taxon>Poaceae</taxon>
        <taxon>BOP clade</taxon>
        <taxon>Oryzoideae</taxon>
        <taxon>Oryzeae</taxon>
        <taxon>Oryzinae</taxon>
        <taxon>Oryza</taxon>
        <taxon>Oryza sativa</taxon>
    </lineage>
</organism>
<dbReference type="EMBL" id="CM000136">
    <property type="protein sequence ID" value="EEC68000.1"/>
    <property type="molecule type" value="Genomic_DNA"/>
</dbReference>
<dbReference type="Proteomes" id="UP000007015">
    <property type="component" value="Chromosome 11"/>
</dbReference>
<dbReference type="AlphaFoldDB" id="B8BK14"/>
<keyword evidence="2" id="KW-1185">Reference proteome</keyword>
<proteinExistence type="predicted"/>
<dbReference type="Gramene" id="BGIOSGA034157-TA">
    <property type="protein sequence ID" value="BGIOSGA034157-PA"/>
    <property type="gene ID" value="BGIOSGA034157"/>
</dbReference>